<dbReference type="PANTHER" id="PTHR42844">
    <property type="entry name" value="DIHYDRONEOPTERIN ALDOLASE 1-RELATED"/>
    <property type="match status" value="1"/>
</dbReference>
<evidence type="ECO:0000256" key="5">
    <source>
        <dbReference type="ARBA" id="ARBA00023239"/>
    </source>
</evidence>
<proteinExistence type="inferred from homology"/>
<comment type="function">
    <text evidence="6">Catalyzes the conversion of 7,8-dihydroneopterin to 6-hydroxymethyl-7,8-dihydropterin.</text>
</comment>
<dbReference type="EC" id="4.1.2.25" evidence="6"/>
<evidence type="ECO:0000256" key="6">
    <source>
        <dbReference type="RuleBase" id="RU362079"/>
    </source>
</evidence>
<evidence type="ECO:0000313" key="8">
    <source>
        <dbReference type="EMBL" id="MFD2531521.1"/>
    </source>
</evidence>
<sequence>MDTLTIKGMKFRAFHGVHEHEKKEGNDFEIDVIFSTDLSLAGKSDQLSDAIDYTKIHTIASDVMHGASVDLIEHLCFKIGSEIEASFPDQTKFEVIVRKLNPPLSSQTAYTEARMSWPA</sequence>
<protein>
    <recommendedName>
        <fullName evidence="6">7,8-dihydroneopterin aldolase</fullName>
        <ecNumber evidence="6">4.1.2.25</ecNumber>
    </recommendedName>
</protein>
<dbReference type="Proteomes" id="UP001597460">
    <property type="component" value="Unassembled WGS sequence"/>
</dbReference>
<dbReference type="Gene3D" id="3.30.1130.10">
    <property type="match status" value="1"/>
</dbReference>
<comment type="pathway">
    <text evidence="2 6">Cofactor biosynthesis; tetrahydrofolate biosynthesis; 2-amino-4-hydroxy-6-hydroxymethyl-7,8-dihydropteridine diphosphate from 7,8-dihydroneopterin triphosphate: step 3/4.</text>
</comment>
<reference evidence="9" key="1">
    <citation type="journal article" date="2019" name="Int. J. Syst. Evol. Microbiol.">
        <title>The Global Catalogue of Microorganisms (GCM) 10K type strain sequencing project: providing services to taxonomists for standard genome sequencing and annotation.</title>
        <authorList>
            <consortium name="The Broad Institute Genomics Platform"/>
            <consortium name="The Broad Institute Genome Sequencing Center for Infectious Disease"/>
            <person name="Wu L."/>
            <person name="Ma J."/>
        </authorList>
    </citation>
    <scope>NUCLEOTIDE SEQUENCE [LARGE SCALE GENOMIC DNA]</scope>
    <source>
        <strain evidence="9">KCTC 52042</strain>
    </source>
</reference>
<dbReference type="GO" id="GO:0004150">
    <property type="term" value="F:dihydroneopterin aldolase activity"/>
    <property type="evidence" value="ECO:0007669"/>
    <property type="project" value="UniProtKB-EC"/>
</dbReference>
<dbReference type="NCBIfam" id="TIGR00526">
    <property type="entry name" value="folB_dom"/>
    <property type="match status" value="1"/>
</dbReference>
<evidence type="ECO:0000256" key="2">
    <source>
        <dbReference type="ARBA" id="ARBA00005013"/>
    </source>
</evidence>
<evidence type="ECO:0000259" key="7">
    <source>
        <dbReference type="SMART" id="SM00905"/>
    </source>
</evidence>
<dbReference type="SMART" id="SM00905">
    <property type="entry name" value="FolB"/>
    <property type="match status" value="1"/>
</dbReference>
<feature type="domain" description="Dihydroneopterin aldolase/epimerase" evidence="7">
    <location>
        <begin position="4"/>
        <end position="117"/>
    </location>
</feature>
<gene>
    <name evidence="8" type="primary">folB</name>
    <name evidence="8" type="ORF">ACFSVN_03590</name>
</gene>
<accession>A0ABW5JHJ2</accession>
<evidence type="ECO:0000256" key="1">
    <source>
        <dbReference type="ARBA" id="ARBA00001353"/>
    </source>
</evidence>
<dbReference type="InterPro" id="IPR006156">
    <property type="entry name" value="Dihydroneopterin_aldolase"/>
</dbReference>
<name>A0ABW5JHJ2_9BACT</name>
<dbReference type="EMBL" id="JBHULI010000003">
    <property type="protein sequence ID" value="MFD2531521.1"/>
    <property type="molecule type" value="Genomic_DNA"/>
</dbReference>
<comment type="catalytic activity">
    <reaction evidence="1 6">
        <text>7,8-dihydroneopterin = 6-hydroxymethyl-7,8-dihydropterin + glycolaldehyde</text>
        <dbReference type="Rhea" id="RHEA:10540"/>
        <dbReference type="ChEBI" id="CHEBI:17001"/>
        <dbReference type="ChEBI" id="CHEBI:17071"/>
        <dbReference type="ChEBI" id="CHEBI:44841"/>
        <dbReference type="EC" id="4.1.2.25"/>
    </reaction>
</comment>
<evidence type="ECO:0000256" key="3">
    <source>
        <dbReference type="ARBA" id="ARBA00005708"/>
    </source>
</evidence>
<dbReference type="PANTHER" id="PTHR42844:SF1">
    <property type="entry name" value="DIHYDRONEOPTERIN ALDOLASE 1-RELATED"/>
    <property type="match status" value="1"/>
</dbReference>
<keyword evidence="5 6" id="KW-0456">Lyase</keyword>
<dbReference type="Pfam" id="PF02152">
    <property type="entry name" value="FolB"/>
    <property type="match status" value="1"/>
</dbReference>
<comment type="similarity">
    <text evidence="3 6">Belongs to the DHNA family.</text>
</comment>
<keyword evidence="4 6" id="KW-0289">Folate biosynthesis</keyword>
<evidence type="ECO:0000256" key="4">
    <source>
        <dbReference type="ARBA" id="ARBA00022909"/>
    </source>
</evidence>
<dbReference type="NCBIfam" id="TIGR00525">
    <property type="entry name" value="folB"/>
    <property type="match status" value="1"/>
</dbReference>
<keyword evidence="9" id="KW-1185">Reference proteome</keyword>
<evidence type="ECO:0000313" key="9">
    <source>
        <dbReference type="Proteomes" id="UP001597460"/>
    </source>
</evidence>
<dbReference type="RefSeq" id="WP_390298722.1">
    <property type="nucleotide sequence ID" value="NZ_JBHULI010000003.1"/>
</dbReference>
<organism evidence="8 9">
    <name type="scientific">Gracilimonas halophila</name>
    <dbReference type="NCBI Taxonomy" id="1834464"/>
    <lineage>
        <taxon>Bacteria</taxon>
        <taxon>Pseudomonadati</taxon>
        <taxon>Balneolota</taxon>
        <taxon>Balneolia</taxon>
        <taxon>Balneolales</taxon>
        <taxon>Balneolaceae</taxon>
        <taxon>Gracilimonas</taxon>
    </lineage>
</organism>
<dbReference type="InterPro" id="IPR006157">
    <property type="entry name" value="FolB_dom"/>
</dbReference>
<dbReference type="SUPFAM" id="SSF55620">
    <property type="entry name" value="Tetrahydrobiopterin biosynthesis enzymes-like"/>
    <property type="match status" value="1"/>
</dbReference>
<comment type="caution">
    <text evidence="8">The sequence shown here is derived from an EMBL/GenBank/DDBJ whole genome shotgun (WGS) entry which is preliminary data.</text>
</comment>
<dbReference type="InterPro" id="IPR043133">
    <property type="entry name" value="GTP-CH-I_C/QueF"/>
</dbReference>